<dbReference type="GO" id="GO:0004519">
    <property type="term" value="F:endonuclease activity"/>
    <property type="evidence" value="ECO:0007669"/>
    <property type="project" value="UniProtKB-KW"/>
</dbReference>
<accession>A0AAV3RZS0</accession>
<comment type="caution">
    <text evidence="9">The sequence shown here is derived from an EMBL/GenBank/DDBJ whole genome shotgun (WGS) entry which is preliminary data.</text>
</comment>
<dbReference type="CDD" id="cd01647">
    <property type="entry name" value="RT_LTR"/>
    <property type="match status" value="1"/>
</dbReference>
<evidence type="ECO:0000259" key="8">
    <source>
        <dbReference type="Pfam" id="PF17917"/>
    </source>
</evidence>
<evidence type="ECO:0000313" key="9">
    <source>
        <dbReference type="EMBL" id="GAA0185807.1"/>
    </source>
</evidence>
<dbReference type="InterPro" id="IPR041373">
    <property type="entry name" value="RT_RNaseH"/>
</dbReference>
<dbReference type="InterPro" id="IPR000477">
    <property type="entry name" value="RT_dom"/>
</dbReference>
<keyword evidence="10" id="KW-1185">Reference proteome</keyword>
<feature type="domain" description="Reverse transcriptase RNase H-like" evidence="8">
    <location>
        <begin position="176"/>
        <end position="272"/>
    </location>
</feature>
<evidence type="ECO:0000256" key="6">
    <source>
        <dbReference type="ARBA" id="ARBA00022918"/>
    </source>
</evidence>
<keyword evidence="4" id="KW-0255">Endonuclease</keyword>
<feature type="domain" description="Reverse transcriptase" evidence="7">
    <location>
        <begin position="65"/>
        <end position="167"/>
    </location>
</feature>
<keyword evidence="6" id="KW-0695">RNA-directed DNA polymerase</keyword>
<dbReference type="PANTHER" id="PTHR24559:SF444">
    <property type="entry name" value="REVERSE TRANSCRIPTASE DOMAIN-CONTAINING PROTEIN"/>
    <property type="match status" value="1"/>
</dbReference>
<dbReference type="Proteomes" id="UP001454036">
    <property type="component" value="Unassembled WGS sequence"/>
</dbReference>
<dbReference type="GO" id="GO:0016787">
    <property type="term" value="F:hydrolase activity"/>
    <property type="evidence" value="ECO:0007669"/>
    <property type="project" value="UniProtKB-KW"/>
</dbReference>
<evidence type="ECO:0008006" key="11">
    <source>
        <dbReference type="Google" id="ProtNLM"/>
    </source>
</evidence>
<dbReference type="AlphaFoldDB" id="A0AAV3RZS0"/>
<dbReference type="InterPro" id="IPR053134">
    <property type="entry name" value="RNA-dir_DNA_polymerase"/>
</dbReference>
<keyword evidence="2" id="KW-0548">Nucleotidyltransferase</keyword>
<evidence type="ECO:0000256" key="1">
    <source>
        <dbReference type="ARBA" id="ARBA00022679"/>
    </source>
</evidence>
<keyword evidence="1" id="KW-0808">Transferase</keyword>
<evidence type="ECO:0000256" key="2">
    <source>
        <dbReference type="ARBA" id="ARBA00022695"/>
    </source>
</evidence>
<evidence type="ECO:0000313" key="10">
    <source>
        <dbReference type="Proteomes" id="UP001454036"/>
    </source>
</evidence>
<proteinExistence type="predicted"/>
<dbReference type="GO" id="GO:0003964">
    <property type="term" value="F:RNA-directed DNA polymerase activity"/>
    <property type="evidence" value="ECO:0007669"/>
    <property type="project" value="UniProtKB-KW"/>
</dbReference>
<dbReference type="EMBL" id="BAABME010013089">
    <property type="protein sequence ID" value="GAA0185807.1"/>
    <property type="molecule type" value="Genomic_DNA"/>
</dbReference>
<name>A0AAV3RZS0_LITER</name>
<evidence type="ECO:0000256" key="5">
    <source>
        <dbReference type="ARBA" id="ARBA00022801"/>
    </source>
</evidence>
<dbReference type="InterPro" id="IPR043502">
    <property type="entry name" value="DNA/RNA_pol_sf"/>
</dbReference>
<reference evidence="9 10" key="1">
    <citation type="submission" date="2024-01" db="EMBL/GenBank/DDBJ databases">
        <title>The complete chloroplast genome sequence of Lithospermum erythrorhizon: insights into the phylogenetic relationship among Boraginaceae species and the maternal lineages of purple gromwells.</title>
        <authorList>
            <person name="Okada T."/>
            <person name="Watanabe K."/>
        </authorList>
    </citation>
    <scope>NUCLEOTIDE SEQUENCE [LARGE SCALE GENOMIC DNA]</scope>
</reference>
<dbReference type="SUPFAM" id="SSF56672">
    <property type="entry name" value="DNA/RNA polymerases"/>
    <property type="match status" value="1"/>
</dbReference>
<dbReference type="Pfam" id="PF17917">
    <property type="entry name" value="RT_RNaseH"/>
    <property type="match status" value="1"/>
</dbReference>
<organism evidence="9 10">
    <name type="scientific">Lithospermum erythrorhizon</name>
    <name type="common">Purple gromwell</name>
    <name type="synonym">Lithospermum officinale var. erythrorhizon</name>
    <dbReference type="NCBI Taxonomy" id="34254"/>
    <lineage>
        <taxon>Eukaryota</taxon>
        <taxon>Viridiplantae</taxon>
        <taxon>Streptophyta</taxon>
        <taxon>Embryophyta</taxon>
        <taxon>Tracheophyta</taxon>
        <taxon>Spermatophyta</taxon>
        <taxon>Magnoliopsida</taxon>
        <taxon>eudicotyledons</taxon>
        <taxon>Gunneridae</taxon>
        <taxon>Pentapetalae</taxon>
        <taxon>asterids</taxon>
        <taxon>lamiids</taxon>
        <taxon>Boraginales</taxon>
        <taxon>Boraginaceae</taxon>
        <taxon>Boraginoideae</taxon>
        <taxon>Lithospermeae</taxon>
        <taxon>Lithospermum</taxon>
    </lineage>
</organism>
<keyword evidence="3" id="KW-0540">Nuclease</keyword>
<evidence type="ECO:0000259" key="7">
    <source>
        <dbReference type="Pfam" id="PF00078"/>
    </source>
</evidence>
<evidence type="ECO:0000256" key="3">
    <source>
        <dbReference type="ARBA" id="ARBA00022722"/>
    </source>
</evidence>
<protein>
    <recommendedName>
        <fullName evidence="11">Reverse transcriptase RNase H-like domain-containing protein</fullName>
    </recommendedName>
</protein>
<dbReference type="Gene3D" id="3.10.10.10">
    <property type="entry name" value="HIV Type 1 Reverse Transcriptase, subunit A, domain 1"/>
    <property type="match status" value="1"/>
</dbReference>
<gene>
    <name evidence="9" type="ORF">LIER_33095</name>
</gene>
<sequence length="348" mass="39789">MPGVDPAVSIHRLYVDPYYKPGKQKKWTISEEKGEAIREEVGKLLGANGIRELLFPTWLANVVLVPKPNGTWGMCMDFTNINKAHLKDCYPLPNIDRMVDSSAGYKVVDFLDAFRGYHKIFMVEEDVDKITFVTECGIYCWKVMAFGLKNAGATYQRMVNKSPQLLARPVAGDVLQLNLAVSKAALSSVLIREEKKVQRPVYYVSRVMRGAETRYPLAEKVVFALIVAPRKLKPYLEAHLVEVITNQPLWQILENQSWAGRIVKWVIELSEFDLRYKPRTSIKAQEMADFMVECTQGPTDEAPELVSLVKAAEQRVWILGPVTYVLETLEGCQVQRLWNAYHLRRYYV</sequence>
<evidence type="ECO:0000256" key="4">
    <source>
        <dbReference type="ARBA" id="ARBA00022759"/>
    </source>
</evidence>
<dbReference type="PANTHER" id="PTHR24559">
    <property type="entry name" value="TRANSPOSON TY3-I GAG-POL POLYPROTEIN"/>
    <property type="match status" value="1"/>
</dbReference>
<dbReference type="Pfam" id="PF00078">
    <property type="entry name" value="RVT_1"/>
    <property type="match status" value="1"/>
</dbReference>
<keyword evidence="5" id="KW-0378">Hydrolase</keyword>